<proteinExistence type="inferred from homology"/>
<dbReference type="EMBL" id="JAIQCV010000001">
    <property type="protein sequence ID" value="KAH1129510.1"/>
    <property type="molecule type" value="Genomic_DNA"/>
</dbReference>
<name>A0A9D4AJ32_9ROSI</name>
<dbReference type="PANTHER" id="PTHR47936:SF1">
    <property type="entry name" value="PENTATRICOPEPTIDE REPEAT-CONTAINING PROTEIN GUN1, CHLOROPLASTIC"/>
    <property type="match status" value="1"/>
</dbReference>
<dbReference type="Proteomes" id="UP000828251">
    <property type="component" value="Unassembled WGS sequence"/>
</dbReference>
<dbReference type="InterPro" id="IPR002885">
    <property type="entry name" value="PPR_rpt"/>
</dbReference>
<dbReference type="NCBIfam" id="TIGR00756">
    <property type="entry name" value="PPR"/>
    <property type="match status" value="3"/>
</dbReference>
<dbReference type="Gene3D" id="1.25.40.10">
    <property type="entry name" value="Tetratricopeptide repeat domain"/>
    <property type="match status" value="1"/>
</dbReference>
<evidence type="ECO:0008006" key="7">
    <source>
        <dbReference type="Google" id="ProtNLM"/>
    </source>
</evidence>
<accession>A0A9D4AJ32</accession>
<keyword evidence="6" id="KW-1185">Reference proteome</keyword>
<comment type="caution">
    <text evidence="5">The sequence shown here is derived from an EMBL/GenBank/DDBJ whole genome shotgun (WGS) entry which is preliminary data.</text>
</comment>
<feature type="transmembrane region" description="Helical" evidence="4">
    <location>
        <begin position="112"/>
        <end position="130"/>
    </location>
</feature>
<keyword evidence="4" id="KW-0472">Membrane</keyword>
<dbReference type="PROSITE" id="PS51375">
    <property type="entry name" value="PPR"/>
    <property type="match status" value="1"/>
</dbReference>
<organism evidence="5 6">
    <name type="scientific">Gossypium stocksii</name>
    <dbReference type="NCBI Taxonomy" id="47602"/>
    <lineage>
        <taxon>Eukaryota</taxon>
        <taxon>Viridiplantae</taxon>
        <taxon>Streptophyta</taxon>
        <taxon>Embryophyta</taxon>
        <taxon>Tracheophyta</taxon>
        <taxon>Spermatophyta</taxon>
        <taxon>Magnoliopsida</taxon>
        <taxon>eudicotyledons</taxon>
        <taxon>Gunneridae</taxon>
        <taxon>Pentapetalae</taxon>
        <taxon>rosids</taxon>
        <taxon>malvids</taxon>
        <taxon>Malvales</taxon>
        <taxon>Malvaceae</taxon>
        <taxon>Malvoideae</taxon>
        <taxon>Gossypium</taxon>
    </lineage>
</organism>
<keyword evidence="2" id="KW-0677">Repeat</keyword>
<evidence type="ECO:0000256" key="1">
    <source>
        <dbReference type="ARBA" id="ARBA00007626"/>
    </source>
</evidence>
<reference evidence="5 6" key="1">
    <citation type="journal article" date="2021" name="Plant Biotechnol. J.">
        <title>Multi-omics assisted identification of the key and species-specific regulatory components of drought-tolerant mechanisms in Gossypium stocksii.</title>
        <authorList>
            <person name="Yu D."/>
            <person name="Ke L."/>
            <person name="Zhang D."/>
            <person name="Wu Y."/>
            <person name="Sun Y."/>
            <person name="Mei J."/>
            <person name="Sun J."/>
            <person name="Sun Y."/>
        </authorList>
    </citation>
    <scope>NUCLEOTIDE SEQUENCE [LARGE SCALE GENOMIC DNA]</scope>
    <source>
        <strain evidence="6">cv. E1</strain>
        <tissue evidence="5">Leaf</tissue>
    </source>
</reference>
<comment type="similarity">
    <text evidence="1">Belongs to the PPR family. P subfamily.</text>
</comment>
<evidence type="ECO:0000313" key="6">
    <source>
        <dbReference type="Proteomes" id="UP000828251"/>
    </source>
</evidence>
<dbReference type="OrthoDB" id="1648082at2759"/>
<gene>
    <name evidence="5" type="ORF">J1N35_000888</name>
</gene>
<dbReference type="Pfam" id="PF13041">
    <property type="entry name" value="PPR_2"/>
    <property type="match status" value="1"/>
</dbReference>
<evidence type="ECO:0000313" key="5">
    <source>
        <dbReference type="EMBL" id="KAH1129510.1"/>
    </source>
</evidence>
<evidence type="ECO:0000256" key="3">
    <source>
        <dbReference type="PROSITE-ProRule" id="PRU00708"/>
    </source>
</evidence>
<dbReference type="AlphaFoldDB" id="A0A9D4AJ32"/>
<feature type="repeat" description="PPR" evidence="3">
    <location>
        <begin position="44"/>
        <end position="78"/>
    </location>
</feature>
<dbReference type="InterPro" id="IPR011990">
    <property type="entry name" value="TPR-like_helical_dom_sf"/>
</dbReference>
<keyword evidence="4" id="KW-0812">Transmembrane</keyword>
<protein>
    <recommendedName>
        <fullName evidence="7">Pentatricopeptide repeat-containing protein</fullName>
    </recommendedName>
</protein>
<sequence length="140" mass="16160">MKDYGLLPTTKSCNAYLSSLLDLHRVDIALGFYREMRCCRLSPNVYTFNIVIHAFCKSGKLEKAMEVLREMEIMGFSPTVTSYNTLIAGYCNKGLMSLAMSLKAQWGKMECIQMWLLLTPLLMVFVRKGNYMKQIRFSMR</sequence>
<keyword evidence="4" id="KW-1133">Transmembrane helix</keyword>
<dbReference type="PANTHER" id="PTHR47936">
    <property type="entry name" value="PPR_LONG DOMAIN-CONTAINING PROTEIN"/>
    <property type="match status" value="1"/>
</dbReference>
<evidence type="ECO:0000256" key="2">
    <source>
        <dbReference type="ARBA" id="ARBA00022737"/>
    </source>
</evidence>
<evidence type="ECO:0000256" key="4">
    <source>
        <dbReference type="SAM" id="Phobius"/>
    </source>
</evidence>